<protein>
    <submittedName>
        <fullName evidence="3">Uncharacterized protein</fullName>
    </submittedName>
</protein>
<feature type="transmembrane region" description="Helical" evidence="2">
    <location>
        <begin position="6"/>
        <end position="29"/>
    </location>
</feature>
<evidence type="ECO:0000313" key="3">
    <source>
        <dbReference type="EMBL" id="GMA94988.1"/>
    </source>
</evidence>
<organism evidence="3 4">
    <name type="scientific">Pseudolysinimonas kribbensis</name>
    <dbReference type="NCBI Taxonomy" id="433641"/>
    <lineage>
        <taxon>Bacteria</taxon>
        <taxon>Bacillati</taxon>
        <taxon>Actinomycetota</taxon>
        <taxon>Actinomycetes</taxon>
        <taxon>Micrococcales</taxon>
        <taxon>Microbacteriaceae</taxon>
        <taxon>Pseudolysinimonas</taxon>
    </lineage>
</organism>
<dbReference type="EMBL" id="BSVB01000001">
    <property type="protein sequence ID" value="GMA94988.1"/>
    <property type="molecule type" value="Genomic_DNA"/>
</dbReference>
<sequence>MPTYAVAVDWLIFGGIVVVLVLLGVLAQYKGWIDLSAKNSGKGRAMGGAGMMAVDEVFHPTAYEARLDQDRQTSMPAPAPVAGDGDRDVYKGNVKIEL</sequence>
<keyword evidence="2" id="KW-0812">Transmembrane</keyword>
<proteinExistence type="predicted"/>
<reference evidence="4" key="1">
    <citation type="journal article" date="2019" name="Int. J. Syst. Evol. Microbiol.">
        <title>The Global Catalogue of Microorganisms (GCM) 10K type strain sequencing project: providing services to taxonomists for standard genome sequencing and annotation.</title>
        <authorList>
            <consortium name="The Broad Institute Genomics Platform"/>
            <consortium name="The Broad Institute Genome Sequencing Center for Infectious Disease"/>
            <person name="Wu L."/>
            <person name="Ma J."/>
        </authorList>
    </citation>
    <scope>NUCLEOTIDE SEQUENCE [LARGE SCALE GENOMIC DNA]</scope>
    <source>
        <strain evidence="4">NBRC 108894</strain>
    </source>
</reference>
<keyword evidence="2" id="KW-1133">Transmembrane helix</keyword>
<feature type="region of interest" description="Disordered" evidence="1">
    <location>
        <begin position="69"/>
        <end position="88"/>
    </location>
</feature>
<name>A0ABQ6K3F9_9MICO</name>
<gene>
    <name evidence="3" type="ORF">GCM10025881_18120</name>
</gene>
<keyword evidence="2" id="KW-0472">Membrane</keyword>
<evidence type="ECO:0000256" key="1">
    <source>
        <dbReference type="SAM" id="MobiDB-lite"/>
    </source>
</evidence>
<comment type="caution">
    <text evidence="3">The sequence shown here is derived from an EMBL/GenBank/DDBJ whole genome shotgun (WGS) entry which is preliminary data.</text>
</comment>
<evidence type="ECO:0000256" key="2">
    <source>
        <dbReference type="SAM" id="Phobius"/>
    </source>
</evidence>
<dbReference type="Proteomes" id="UP001157034">
    <property type="component" value="Unassembled WGS sequence"/>
</dbReference>
<accession>A0ABQ6K3F9</accession>
<keyword evidence="4" id="KW-1185">Reference proteome</keyword>
<evidence type="ECO:0000313" key="4">
    <source>
        <dbReference type="Proteomes" id="UP001157034"/>
    </source>
</evidence>